<dbReference type="AlphaFoldDB" id="A0AA85JQQ3"/>
<reference evidence="2" key="2">
    <citation type="submission" date="2023-11" db="UniProtKB">
        <authorList>
            <consortium name="WormBaseParasite"/>
        </authorList>
    </citation>
    <scope>IDENTIFICATION</scope>
</reference>
<evidence type="ECO:0008006" key="3">
    <source>
        <dbReference type="Google" id="ProtNLM"/>
    </source>
</evidence>
<sequence length="207" mass="24038">MNTLKKILLENGYPERFITKSMKPRPEKPPTPSAPKRLLYMNLQFNGDQSTEILRNRLSRSLKKTFPAAELRLTFSTRPMIRMNVKDKLPLLASSMCIYQFTCSCGARYIGRTQRSLSKRVNEHLPSWFYKGENRCPRSSILEHLIDSGHQVKPETNFKVIYRIQGNLAKSVRIKLLHIAEAMAIHLLNPELCIQKKFVHSLNLQWT</sequence>
<organism evidence="1 2">
    <name type="scientific">Trichobilharzia regenti</name>
    <name type="common">Nasal bird schistosome</name>
    <dbReference type="NCBI Taxonomy" id="157069"/>
    <lineage>
        <taxon>Eukaryota</taxon>
        <taxon>Metazoa</taxon>
        <taxon>Spiralia</taxon>
        <taxon>Lophotrochozoa</taxon>
        <taxon>Platyhelminthes</taxon>
        <taxon>Trematoda</taxon>
        <taxon>Digenea</taxon>
        <taxon>Strigeidida</taxon>
        <taxon>Schistosomatoidea</taxon>
        <taxon>Schistosomatidae</taxon>
        <taxon>Trichobilharzia</taxon>
    </lineage>
</organism>
<evidence type="ECO:0000313" key="1">
    <source>
        <dbReference type="Proteomes" id="UP000050795"/>
    </source>
</evidence>
<proteinExistence type="predicted"/>
<dbReference type="Proteomes" id="UP000050795">
    <property type="component" value="Unassembled WGS sequence"/>
</dbReference>
<protein>
    <recommendedName>
        <fullName evidence="3">GIY-YIG domain-containing protein</fullName>
    </recommendedName>
</protein>
<accession>A0AA85JQQ3</accession>
<reference evidence="1" key="1">
    <citation type="submission" date="2022-06" db="EMBL/GenBank/DDBJ databases">
        <authorList>
            <person name="Berger JAMES D."/>
            <person name="Berger JAMES D."/>
        </authorList>
    </citation>
    <scope>NUCLEOTIDE SEQUENCE [LARGE SCALE GENOMIC DNA]</scope>
</reference>
<dbReference type="Gene3D" id="3.40.1440.40">
    <property type="match status" value="1"/>
</dbReference>
<evidence type="ECO:0000313" key="2">
    <source>
        <dbReference type="WBParaSite" id="TREG1_36810.1"/>
    </source>
</evidence>
<name>A0AA85JQQ3_TRIRE</name>
<dbReference type="WBParaSite" id="TREG1_36810.1">
    <property type="protein sequence ID" value="TREG1_36810.1"/>
    <property type="gene ID" value="TREG1_36810"/>
</dbReference>
<keyword evidence="1" id="KW-1185">Reference proteome</keyword>
<dbReference type="InterPro" id="IPR053748">
    <property type="entry name" value="Host_DNA_Degrad_Endo"/>
</dbReference>